<sequence length="609" mass="65765">MRMREMKHSMKNRNRSGWVRLLAAALVLCVTGYALPGLTLNAQAAEIGSVLHFAEHGIKAYVEGWLYAGAGKGEQVKDENGNMTRQSDCAGLLYAYFTDNKMSAPAGGATSQVTYNCAFNGDLDELYGIPRIHGLAVTAPDYRDPETGIYGHIGIYIGNGEAVDNSTYGVNMRRQAISENSSWNAWHLFDNGLRYPTNGWYSMNGAMYHYTDYQYDVDTQVDGYQIGSDGVAYGEDGAPIPVDNSMENEGYASASQVASYLSSLGYSGKDSTYELIYGGGSEDPDPEYNGKITGNEVRLRSEPNTNSSVVTHMSKGTKVKILTEVEGESISNGGQASAKWYQVVTSSGKEGYVSAWFAEYVSNGNGGTTTELKAPSVMVSGSTVLLSTSTVGGNIYFTTDGTQPSEANGMIYTGPELTMGCTYRAVTEKDGKLSEVTTVTVTGNGMLFTDVTDKDWFFSAVDETVRREIFNGSGTNEFGPNGLMTRAMLMTVLARLDGVDTTGEPWYSKGLEWAVSNGVSDGSTPHGQITREQLVTMLYRYAGAQPGSPETLNGFADAGRVSGYALDAMRWATENKIIQGNEGNRVEPKAEATRAEVAVMMQRFLHLAG</sequence>
<feature type="domain" description="SLH" evidence="2">
    <location>
        <begin position="552"/>
        <end position="609"/>
    </location>
</feature>
<evidence type="ECO:0000259" key="3">
    <source>
        <dbReference type="PROSITE" id="PS51781"/>
    </source>
</evidence>
<dbReference type="PROSITE" id="PS51781">
    <property type="entry name" value="SH3B"/>
    <property type="match status" value="1"/>
</dbReference>
<evidence type="ECO:0000313" key="5">
    <source>
        <dbReference type="Proteomes" id="UP001524473"/>
    </source>
</evidence>
<protein>
    <submittedName>
        <fullName evidence="4">S-layer homology domain-containing protein</fullName>
    </submittedName>
</protein>
<dbReference type="Pfam" id="PF13287">
    <property type="entry name" value="Fn3_assoc"/>
    <property type="match status" value="1"/>
</dbReference>
<dbReference type="InterPro" id="IPR026876">
    <property type="entry name" value="Fn3_assoc_repeat"/>
</dbReference>
<dbReference type="EMBL" id="JANFZH010000018">
    <property type="protein sequence ID" value="MCQ4840042.1"/>
    <property type="molecule type" value="Genomic_DNA"/>
</dbReference>
<dbReference type="Proteomes" id="UP001524473">
    <property type="component" value="Unassembled WGS sequence"/>
</dbReference>
<organism evidence="4 5">
    <name type="scientific">Neglectibacter timonensis</name>
    <dbReference type="NCBI Taxonomy" id="1776382"/>
    <lineage>
        <taxon>Bacteria</taxon>
        <taxon>Bacillati</taxon>
        <taxon>Bacillota</taxon>
        <taxon>Clostridia</taxon>
        <taxon>Eubacteriales</taxon>
        <taxon>Oscillospiraceae</taxon>
        <taxon>Neglectibacter</taxon>
    </lineage>
</organism>
<gene>
    <name evidence="4" type="ORF">NE695_08950</name>
</gene>
<accession>A0ABT1RZD3</accession>
<dbReference type="Pfam" id="PF00395">
    <property type="entry name" value="SLH"/>
    <property type="match status" value="2"/>
</dbReference>
<dbReference type="Gene3D" id="2.30.30.40">
    <property type="entry name" value="SH3 Domains"/>
    <property type="match status" value="1"/>
</dbReference>
<reference evidence="4 5" key="1">
    <citation type="submission" date="2022-06" db="EMBL/GenBank/DDBJ databases">
        <title>Isolation of gut microbiota from human fecal samples.</title>
        <authorList>
            <person name="Pamer E.G."/>
            <person name="Barat B."/>
            <person name="Waligurski E."/>
            <person name="Medina S."/>
            <person name="Paddock L."/>
            <person name="Mostad J."/>
        </authorList>
    </citation>
    <scope>NUCLEOTIDE SEQUENCE [LARGE SCALE GENOMIC DNA]</scope>
    <source>
        <strain evidence="4 5">DFI.9.73</strain>
    </source>
</reference>
<dbReference type="Pfam" id="PF08239">
    <property type="entry name" value="SH3_3"/>
    <property type="match status" value="1"/>
</dbReference>
<evidence type="ECO:0000313" key="4">
    <source>
        <dbReference type="EMBL" id="MCQ4840042.1"/>
    </source>
</evidence>
<dbReference type="RefSeq" id="WP_276780646.1">
    <property type="nucleotide sequence ID" value="NZ_CAJKKG010000072.1"/>
</dbReference>
<dbReference type="InterPro" id="IPR001119">
    <property type="entry name" value="SLH_dom"/>
</dbReference>
<keyword evidence="5" id="KW-1185">Reference proteome</keyword>
<dbReference type="InterPro" id="IPR003646">
    <property type="entry name" value="SH3-like_bac-type"/>
</dbReference>
<evidence type="ECO:0000259" key="2">
    <source>
        <dbReference type="PROSITE" id="PS51272"/>
    </source>
</evidence>
<proteinExistence type="predicted"/>
<evidence type="ECO:0000256" key="1">
    <source>
        <dbReference type="ARBA" id="ARBA00022737"/>
    </source>
</evidence>
<dbReference type="PROSITE" id="PS51272">
    <property type="entry name" value="SLH"/>
    <property type="match status" value="2"/>
</dbReference>
<feature type="domain" description="SH3b" evidence="3">
    <location>
        <begin position="287"/>
        <end position="365"/>
    </location>
</feature>
<name>A0ABT1RZD3_9FIRM</name>
<keyword evidence="1" id="KW-0677">Repeat</keyword>
<feature type="domain" description="SLH" evidence="2">
    <location>
        <begin position="444"/>
        <end position="507"/>
    </location>
</feature>
<dbReference type="SMART" id="SM00287">
    <property type="entry name" value="SH3b"/>
    <property type="match status" value="1"/>
</dbReference>
<comment type="caution">
    <text evidence="4">The sequence shown here is derived from an EMBL/GenBank/DDBJ whole genome shotgun (WGS) entry which is preliminary data.</text>
</comment>